<feature type="region of interest" description="Disordered" evidence="1">
    <location>
        <begin position="187"/>
        <end position="299"/>
    </location>
</feature>
<dbReference type="Proteomes" id="UP000242877">
    <property type="component" value="Unassembled WGS sequence"/>
</dbReference>
<name>A0A168CSK4_9EURO</name>
<proteinExistence type="predicted"/>
<dbReference type="VEuPathDB" id="FungiDB:AAP_00602"/>
<dbReference type="PANTHER" id="PTHR37327:SF1">
    <property type="entry name" value="MICROTUBULE INTERACTING AND TRANSPORT DOMAIN-CONTAINING PROTEIN"/>
    <property type="match status" value="1"/>
</dbReference>
<evidence type="ECO:0000313" key="4">
    <source>
        <dbReference type="Proteomes" id="UP000242877"/>
    </source>
</evidence>
<feature type="compositionally biased region" description="Low complexity" evidence="1">
    <location>
        <begin position="262"/>
        <end position="273"/>
    </location>
</feature>
<feature type="domain" description="MIT" evidence="2">
    <location>
        <begin position="59"/>
        <end position="123"/>
    </location>
</feature>
<feature type="compositionally biased region" description="Polar residues" evidence="1">
    <location>
        <begin position="709"/>
        <end position="719"/>
    </location>
</feature>
<evidence type="ECO:0000256" key="1">
    <source>
        <dbReference type="SAM" id="MobiDB-lite"/>
    </source>
</evidence>
<dbReference type="EMBL" id="AZGZ01000002">
    <property type="protein sequence ID" value="KZZ96959.1"/>
    <property type="molecule type" value="Genomic_DNA"/>
</dbReference>
<dbReference type="InterPro" id="IPR007330">
    <property type="entry name" value="MIT_dom"/>
</dbReference>
<sequence length="1142" mass="123179">MATTSSHSLTSAVGRPTQSLCFDGSIPVPTHARSSSDGFDPEDNDPYRVYRPASHKAMLEKALSRAQAAVVLDRHRNYEGAINAYRDTCSLLQEVMHRSDLGEEKQQLDDIFESYSLRISELEQPDCDAMLFDENLLPAPPTTGSFLSDILSECGSEEISRLDFSEEINSASQSTSYLAEEIPPLAVQARRRSTRPTSYSHIPPRRTSLLGPTIPKVDTTGGPIAQPQNYSRAPSGAGSRRHTPSNSITSQCELRGVNDNTPSDPSPSRSRLSPQPPPSPCSVASSRASTHRRGRSNESISWLGTIDELAGSEAVPHHSKGSILDKYAGQYADAAARSFDFDDALDAAVDAAYDDRLDHAYYYNDKSGDMRNVRSGKTVSNHTSDDGPENSRGGSRDSGPLVESRGNGTGCLKKEFWDDDAVDPMSSKAQLKSKRGYGEDGLMGDFRFDFASSSSDALNMGRRPSPEQDDSMEATDDGNPASNIDSFTSQSAGNIALPTVTEDIETETTQVAKQSKTTSSPVSQHSSPQMTLGPAPTEALPPIPSGTPSLSSSFSPPPTPPPQVFAQAASSSEASVRSRRFKGNAKRLSINVHASTDSENNGSTNGPLFSPFPPPTLPPPPLPTTPSAANSPRRTGEADIGSQNMIDETGVSTKTATPRTSAHFDSQRHKGLNTANSSARASPVPPGVPSPTLTRTTSRSSDDVASETILFTSQDTNNAIVPPENPTHVMKADKPRPPGQPKLKKNISSSSLRSLKGLRNRGLSYSGSSDHAGSYFTPTAPITEDSPLNRFILERKHSFFTTTSQQTVPSTPTSIAPSTTTSRPNLPGVTSIYEMALQDPILHDAWDSDAIDAPYPLEACPQTALLRPYWLMRCLYQTIAHPRGGYLTTKLFIPKVVWQVNNVKLKAVPEKIHCCNQLTAALHKLAEVDMNDADAVNGEMQTLEGLLDQVQNVLSKKLGNEVGAHSAAALFKPQGGEETPGASSIYGDAHSFKSANSTKSYFTPWRKLRSKSSGASGAAGIETVPTKDLPRDGMMMSTLPMMDSISFRGAKRYPAQIQYSGPNSTYMSAVARLFDAAQILDQIARQFGDPGIRSSSKAHVGLVLGSNRVSDFFAYYICRFVLNDVGLMLDKYLKRAGEWIMN</sequence>
<dbReference type="Gene3D" id="1.20.58.80">
    <property type="entry name" value="Phosphotransferase system, lactose/cellobiose-type IIA subunit"/>
    <property type="match status" value="1"/>
</dbReference>
<feature type="region of interest" description="Disordered" evidence="1">
    <location>
        <begin position="457"/>
        <end position="749"/>
    </location>
</feature>
<feature type="compositionally biased region" description="Polar residues" evidence="1">
    <location>
        <begin position="592"/>
        <end position="606"/>
    </location>
</feature>
<dbReference type="AlphaFoldDB" id="A0A168CSK4"/>
<protein>
    <recommendedName>
        <fullName evidence="2">MIT domain-containing protein</fullName>
    </recommendedName>
</protein>
<evidence type="ECO:0000259" key="2">
    <source>
        <dbReference type="Pfam" id="PF04212"/>
    </source>
</evidence>
<dbReference type="Pfam" id="PF04212">
    <property type="entry name" value="MIT"/>
    <property type="match status" value="1"/>
</dbReference>
<comment type="caution">
    <text evidence="3">The sequence shown here is derived from an EMBL/GenBank/DDBJ whole genome shotgun (WGS) entry which is preliminary data.</text>
</comment>
<dbReference type="SUPFAM" id="SSF116846">
    <property type="entry name" value="MIT domain"/>
    <property type="match status" value="1"/>
</dbReference>
<feature type="compositionally biased region" description="Polar residues" evidence="1">
    <location>
        <begin position="641"/>
        <end position="664"/>
    </location>
</feature>
<feature type="region of interest" description="Disordered" evidence="1">
    <location>
        <begin position="368"/>
        <end position="409"/>
    </location>
</feature>
<gene>
    <name evidence="3" type="ORF">AAP_00602</name>
</gene>
<reference evidence="3 4" key="1">
    <citation type="journal article" date="2016" name="Genome Biol. Evol.">
        <title>Divergent and convergent evolution of fungal pathogenicity.</title>
        <authorList>
            <person name="Shang Y."/>
            <person name="Xiao G."/>
            <person name="Zheng P."/>
            <person name="Cen K."/>
            <person name="Zhan S."/>
            <person name="Wang C."/>
        </authorList>
    </citation>
    <scope>NUCLEOTIDE SEQUENCE [LARGE SCALE GENOMIC DNA]</scope>
    <source>
        <strain evidence="3 4">ARSEF 7405</strain>
    </source>
</reference>
<evidence type="ECO:0000313" key="3">
    <source>
        <dbReference type="EMBL" id="KZZ96959.1"/>
    </source>
</evidence>
<feature type="region of interest" description="Disordered" evidence="1">
    <location>
        <begin position="24"/>
        <end position="47"/>
    </location>
</feature>
<accession>A0A168CSK4</accession>
<feature type="compositionally biased region" description="Polar residues" evidence="1">
    <location>
        <begin position="480"/>
        <end position="493"/>
    </location>
</feature>
<keyword evidence="4" id="KW-1185">Reference proteome</keyword>
<dbReference type="InterPro" id="IPR036181">
    <property type="entry name" value="MIT_dom_sf"/>
</dbReference>
<feature type="compositionally biased region" description="Low complexity" evidence="1">
    <location>
        <begin position="690"/>
        <end position="699"/>
    </location>
</feature>
<feature type="region of interest" description="Disordered" evidence="1">
    <location>
        <begin position="802"/>
        <end position="823"/>
    </location>
</feature>
<feature type="compositionally biased region" description="Polar residues" evidence="1">
    <location>
        <begin position="507"/>
        <end position="530"/>
    </location>
</feature>
<feature type="compositionally biased region" description="Acidic residues" evidence="1">
    <location>
        <begin position="467"/>
        <end position="476"/>
    </location>
</feature>
<feature type="compositionally biased region" description="Pro residues" evidence="1">
    <location>
        <begin position="610"/>
        <end position="624"/>
    </location>
</feature>
<dbReference type="OrthoDB" id="2245455at2759"/>
<dbReference type="PANTHER" id="PTHR37327">
    <property type="entry name" value="CHROMOSOME 1, WHOLE GENOME SHOTGUN SEQUENCE"/>
    <property type="match status" value="1"/>
</dbReference>
<organism evidence="3 4">
    <name type="scientific">Ascosphaera apis ARSEF 7405</name>
    <dbReference type="NCBI Taxonomy" id="392613"/>
    <lineage>
        <taxon>Eukaryota</taxon>
        <taxon>Fungi</taxon>
        <taxon>Dikarya</taxon>
        <taxon>Ascomycota</taxon>
        <taxon>Pezizomycotina</taxon>
        <taxon>Eurotiomycetes</taxon>
        <taxon>Eurotiomycetidae</taxon>
        <taxon>Onygenales</taxon>
        <taxon>Ascosphaeraceae</taxon>
        <taxon>Ascosphaera</taxon>
    </lineage>
</organism>